<dbReference type="EMBL" id="JBAKAX010000019">
    <property type="protein sequence ID" value="MEL0605546.1"/>
    <property type="molecule type" value="Genomic_DNA"/>
</dbReference>
<evidence type="ECO:0000313" key="2">
    <source>
        <dbReference type="Proteomes" id="UP001374952"/>
    </source>
</evidence>
<organism evidence="1 2">
    <name type="scientific">Pseudoalteromonas undina</name>
    <dbReference type="NCBI Taxonomy" id="43660"/>
    <lineage>
        <taxon>Bacteria</taxon>
        <taxon>Pseudomonadati</taxon>
        <taxon>Pseudomonadota</taxon>
        <taxon>Gammaproteobacteria</taxon>
        <taxon>Alteromonadales</taxon>
        <taxon>Pseudoalteromonadaceae</taxon>
        <taxon>Pseudoalteromonas</taxon>
    </lineage>
</organism>
<keyword evidence="1" id="KW-0540">Nuclease</keyword>
<gene>
    <name evidence="1" type="primary">ptuB</name>
    <name evidence="1" type="ORF">V6250_15335</name>
</gene>
<sequence length="217" mass="25139">MKKLSRVNSITCLNGFKSGKDAWEDAPKDLIWEELYKMQGGLCAYCECKLNRKHIEHFKCRKSYPNETFSWDNLFGSCGDSSKQGGWPRCGIFKDSGKLNYDIEKVIKPDVDNPDDYLLFLTSGKVTSKNNISELDTYKAEETIKVFNLNNDTRLVNSRATTLKTYLEEIKTFYELCSECDCDCDDLSNMLRDNLESIKGQEFETAIRHAWIYNEEY</sequence>
<dbReference type="Proteomes" id="UP001374952">
    <property type="component" value="Unassembled WGS sequence"/>
</dbReference>
<comment type="caution">
    <text evidence="1">The sequence shown here is derived from an EMBL/GenBank/DDBJ whole genome shotgun (WGS) entry which is preliminary data.</text>
</comment>
<proteinExistence type="predicted"/>
<reference evidence="1" key="1">
    <citation type="submission" date="2024-02" db="EMBL/GenBank/DDBJ databases">
        <title>Bacteria isolated from the canopy kelp, Nereocystis luetkeana.</title>
        <authorList>
            <person name="Pfister C.A."/>
            <person name="Younker I.T."/>
            <person name="Light S.H."/>
        </authorList>
    </citation>
    <scope>NUCLEOTIDE SEQUENCE</scope>
    <source>
        <strain evidence="1">TN.2.01</strain>
    </source>
</reference>
<keyword evidence="2" id="KW-1185">Reference proteome</keyword>
<protein>
    <submittedName>
        <fullName evidence="1">Retron Ec78 anti-phage system effector HNH endonuclease PtuB</fullName>
    </submittedName>
</protein>
<name>A0ACC6R800_9GAMM</name>
<keyword evidence="1" id="KW-0378">Hydrolase</keyword>
<accession>A0ACC6R800</accession>
<keyword evidence="1" id="KW-0255">Endonuclease</keyword>
<evidence type="ECO:0000313" key="1">
    <source>
        <dbReference type="EMBL" id="MEL0605546.1"/>
    </source>
</evidence>